<reference evidence="10 11" key="1">
    <citation type="journal article" date="2014" name="BMC Genomics">
        <title>Genome sequencing of four Aureobasidium pullulans varieties: biotechnological potential, stress tolerance, and description of new species.</title>
        <authorList>
            <person name="Gostin Ar C."/>
            <person name="Ohm R.A."/>
            <person name="Kogej T."/>
            <person name="Sonjak S."/>
            <person name="Turk M."/>
            <person name="Zajc J."/>
            <person name="Zalar P."/>
            <person name="Grube M."/>
            <person name="Sun H."/>
            <person name="Han J."/>
            <person name="Sharma A."/>
            <person name="Chiniquy J."/>
            <person name="Ngan C.Y."/>
            <person name="Lipzen A."/>
            <person name="Barry K."/>
            <person name="Grigoriev I.V."/>
            <person name="Gunde-Cimerman N."/>
        </authorList>
    </citation>
    <scope>NUCLEOTIDE SEQUENCE [LARGE SCALE GENOMIC DNA]</scope>
    <source>
        <strain evidence="10 11">CBS 110374</strain>
    </source>
</reference>
<keyword evidence="2 7" id="KW-0645">Protease</keyword>
<dbReference type="Proteomes" id="UP000030672">
    <property type="component" value="Unassembled WGS sequence"/>
</dbReference>
<evidence type="ECO:0000256" key="6">
    <source>
        <dbReference type="ARBA" id="ARBA00055396"/>
    </source>
</evidence>
<evidence type="ECO:0000256" key="2">
    <source>
        <dbReference type="ARBA" id="ARBA00022670"/>
    </source>
</evidence>
<dbReference type="FunFam" id="2.40.70.10:FF:000024">
    <property type="entry name" value="Endothiapepsin"/>
    <property type="match status" value="1"/>
</dbReference>
<accession>A0A074W0H0</accession>
<proteinExistence type="inferred from homology"/>
<keyword evidence="8" id="KW-0732">Signal</keyword>
<feature type="domain" description="Peptidase A1" evidence="9">
    <location>
        <begin position="95"/>
        <end position="400"/>
    </location>
</feature>
<dbReference type="GO" id="GO:0004190">
    <property type="term" value="F:aspartic-type endopeptidase activity"/>
    <property type="evidence" value="ECO:0007669"/>
    <property type="project" value="UniProtKB-KW"/>
</dbReference>
<dbReference type="PROSITE" id="PS51767">
    <property type="entry name" value="PEPTIDASE_A1"/>
    <property type="match status" value="1"/>
</dbReference>
<dbReference type="STRING" id="1043003.A0A074W0H0"/>
<dbReference type="Pfam" id="PF00026">
    <property type="entry name" value="Asp"/>
    <property type="match status" value="1"/>
</dbReference>
<keyword evidence="11" id="KW-1185">Reference proteome</keyword>
<dbReference type="GeneID" id="63919126"/>
<comment type="similarity">
    <text evidence="1 7">Belongs to the peptidase A1 family.</text>
</comment>
<protein>
    <submittedName>
        <fullName evidence="10">Aspartic endopeptidase Pep1</fullName>
    </submittedName>
</protein>
<keyword evidence="5" id="KW-0325">Glycoprotein</keyword>
<feature type="chain" id="PRO_5001702026" evidence="8">
    <location>
        <begin position="20"/>
        <end position="405"/>
    </location>
</feature>
<dbReference type="InterPro" id="IPR033121">
    <property type="entry name" value="PEPTIDASE_A1"/>
</dbReference>
<dbReference type="PROSITE" id="PS00141">
    <property type="entry name" value="ASP_PROTEASE"/>
    <property type="match status" value="2"/>
</dbReference>
<evidence type="ECO:0000313" key="10">
    <source>
        <dbReference type="EMBL" id="KEQ66298.1"/>
    </source>
</evidence>
<dbReference type="InterPro" id="IPR034163">
    <property type="entry name" value="Aspergillopepsin-like_cat_dom"/>
</dbReference>
<organism evidence="10 11">
    <name type="scientific">Aureobasidium melanogenum (strain CBS 110374)</name>
    <name type="common">Aureobasidium pullulans var. melanogenum</name>
    <dbReference type="NCBI Taxonomy" id="1043003"/>
    <lineage>
        <taxon>Eukaryota</taxon>
        <taxon>Fungi</taxon>
        <taxon>Dikarya</taxon>
        <taxon>Ascomycota</taxon>
        <taxon>Pezizomycotina</taxon>
        <taxon>Dothideomycetes</taxon>
        <taxon>Dothideomycetidae</taxon>
        <taxon>Dothideales</taxon>
        <taxon>Saccotheciaceae</taxon>
        <taxon>Aureobasidium</taxon>
    </lineage>
</organism>
<dbReference type="InterPro" id="IPR021109">
    <property type="entry name" value="Peptidase_aspartic_dom_sf"/>
</dbReference>
<dbReference type="EMBL" id="KL584825">
    <property type="protein sequence ID" value="KEQ66298.1"/>
    <property type="molecule type" value="Genomic_DNA"/>
</dbReference>
<evidence type="ECO:0000256" key="1">
    <source>
        <dbReference type="ARBA" id="ARBA00007447"/>
    </source>
</evidence>
<dbReference type="HOGENOM" id="CLU_013253_0_1_1"/>
<gene>
    <name evidence="10" type="ORF">M437DRAFT_71893</name>
</gene>
<dbReference type="AlphaFoldDB" id="A0A074W0H0"/>
<dbReference type="RefSeq" id="XP_040883321.1">
    <property type="nucleotide sequence ID" value="XM_041025753.1"/>
</dbReference>
<evidence type="ECO:0000256" key="3">
    <source>
        <dbReference type="ARBA" id="ARBA00022750"/>
    </source>
</evidence>
<evidence type="ECO:0000256" key="5">
    <source>
        <dbReference type="ARBA" id="ARBA00023180"/>
    </source>
</evidence>
<evidence type="ECO:0000313" key="11">
    <source>
        <dbReference type="Proteomes" id="UP000030672"/>
    </source>
</evidence>
<keyword evidence="3 7" id="KW-0064">Aspartyl protease</keyword>
<dbReference type="SUPFAM" id="SSF50630">
    <property type="entry name" value="Acid proteases"/>
    <property type="match status" value="1"/>
</dbReference>
<keyword evidence="4 7" id="KW-0378">Hydrolase</keyword>
<dbReference type="CDD" id="cd06097">
    <property type="entry name" value="Aspergillopepsin_like"/>
    <property type="match status" value="1"/>
</dbReference>
<dbReference type="GO" id="GO:0006508">
    <property type="term" value="P:proteolysis"/>
    <property type="evidence" value="ECO:0007669"/>
    <property type="project" value="UniProtKB-KW"/>
</dbReference>
<dbReference type="InterPro" id="IPR001461">
    <property type="entry name" value="Aspartic_peptidase_A1"/>
</dbReference>
<dbReference type="Gene3D" id="2.40.70.10">
    <property type="entry name" value="Acid Proteases"/>
    <property type="match status" value="2"/>
</dbReference>
<dbReference type="PANTHER" id="PTHR47966:SF2">
    <property type="entry name" value="ASPERGILLOPEPSIN-1-RELATED"/>
    <property type="match status" value="1"/>
</dbReference>
<evidence type="ECO:0000259" key="9">
    <source>
        <dbReference type="PROSITE" id="PS51767"/>
    </source>
</evidence>
<feature type="signal peptide" evidence="8">
    <location>
        <begin position="1"/>
        <end position="19"/>
    </location>
</feature>
<name>A0A074W0H0_AURM1</name>
<dbReference type="InterPro" id="IPR001969">
    <property type="entry name" value="Aspartic_peptidase_AS"/>
</dbReference>
<evidence type="ECO:0000256" key="4">
    <source>
        <dbReference type="ARBA" id="ARBA00022801"/>
    </source>
</evidence>
<sequence length="405" mass="42638">MHFPQIFIASTALYSLALAQPVTLIDDIKGKATFTLNQILNTNVTAKPPAQKLLNVYAKYAKAGASAPTAVRKAAALAMASGSVANKPEPSDTMYLCPVTVGGKTLNLDFDTGSSDLWVYSSLQPSAQRSGHDYYSPNNANIMSGQSWNIVYGDGTGASGKVYADKVVVGSVTATSQAVEAATSVSSGLTSQQDSDGILGLAMSSLNTVSPNKQTTFFDTVRPHLAKQVFTADLRHGAPGSYGFGYIDSTKYTGSITYVNLNSNNGFWQFNAGGYAIGSGAKVSKTISCVADTGTTLMLLPSDVVSAYYAQVKGATYSSYESAWIFPCNAAMPTFNAVIGGNKFAVPGSYINFANLGNNWCYGGMQNDTGIGFCILGDIFMKSQFVVFSQMSSTPQLGFAAKNLS</sequence>
<dbReference type="PRINTS" id="PR00792">
    <property type="entry name" value="PEPSIN"/>
</dbReference>
<dbReference type="PANTHER" id="PTHR47966">
    <property type="entry name" value="BETA-SITE APP-CLEAVING ENZYME, ISOFORM A-RELATED"/>
    <property type="match status" value="1"/>
</dbReference>
<evidence type="ECO:0000256" key="8">
    <source>
        <dbReference type="SAM" id="SignalP"/>
    </source>
</evidence>
<evidence type="ECO:0000256" key="7">
    <source>
        <dbReference type="RuleBase" id="RU000454"/>
    </source>
</evidence>
<comment type="function">
    <text evidence="6">Secreted aspartic endopeptidase that allows assimilation of proteinaceous substrates. The scissile peptide bond is attacked by a nucleophilic water molecule activated by two aspartic residues in the active site. Shows a broad primary substrate specificity. Favors hydrophobic residues at the P1 and P1' positions.</text>
</comment>
<dbReference type="FunFam" id="2.40.70.10:FF:000026">
    <property type="entry name" value="Endothiapepsin"/>
    <property type="match status" value="1"/>
</dbReference>